<accession>A0A8J3G3S2</accession>
<dbReference type="EMBL" id="BMYF01000001">
    <property type="protein sequence ID" value="GHB24796.1"/>
    <property type="molecule type" value="Genomic_DNA"/>
</dbReference>
<feature type="transmembrane region" description="Helical" evidence="1">
    <location>
        <begin position="7"/>
        <end position="25"/>
    </location>
</feature>
<comment type="caution">
    <text evidence="3">The sequence shown here is derived from an EMBL/GenBank/DDBJ whole genome shotgun (WGS) entry which is preliminary data.</text>
</comment>
<name>A0A8J3G3S2_9BACT</name>
<feature type="domain" description="Signal transduction histidine kinase internal region" evidence="2">
    <location>
        <begin position="153"/>
        <end position="230"/>
    </location>
</feature>
<evidence type="ECO:0000313" key="3">
    <source>
        <dbReference type="EMBL" id="GHB24796.1"/>
    </source>
</evidence>
<keyword evidence="1" id="KW-1133">Transmembrane helix</keyword>
<dbReference type="InterPro" id="IPR050640">
    <property type="entry name" value="Bact_2-comp_sensor_kinase"/>
</dbReference>
<feature type="transmembrane region" description="Helical" evidence="1">
    <location>
        <begin position="37"/>
        <end position="55"/>
    </location>
</feature>
<sequence length="342" mass="39504">MFGHAYRYLFATLLGIYSFLNISLLDGDRLYQVDLPPQYLFVVVFFNVFGIWVINEWLEKKTGIFPKNIHPLITQFLSSLVLVGLLALTSVLITGNILGGPFAYSIQNFFLTAAFVYRVNLFLNSVNAIYFFNKKFNEKKLEAERLKTLTVNAKLDALNAQINPHFFFNNLSILSSLIYEDPKLADKFLHKLSDIYRYILNKRNVELVTLEEELSFLKKYLELLEIRFQGSLTFHKVIDEKALPKMLPPAVLQLLVENVVKHNFFTDVKPLEVCIQAKESSVIIHNKKQLKSIVEVSTGIGLENIRARYKFLGRKVSVRSTQEFFEVELPLIEGYENSDSRR</sequence>
<dbReference type="AlphaFoldDB" id="A0A8J3G3S2"/>
<feature type="transmembrane region" description="Helical" evidence="1">
    <location>
        <begin position="76"/>
        <end position="97"/>
    </location>
</feature>
<proteinExistence type="predicted"/>
<keyword evidence="1" id="KW-0472">Membrane</keyword>
<evidence type="ECO:0000259" key="2">
    <source>
        <dbReference type="Pfam" id="PF06580"/>
    </source>
</evidence>
<dbReference type="Pfam" id="PF06580">
    <property type="entry name" value="His_kinase"/>
    <property type="match status" value="1"/>
</dbReference>
<dbReference type="PANTHER" id="PTHR34220">
    <property type="entry name" value="SENSOR HISTIDINE KINASE YPDA"/>
    <property type="match status" value="1"/>
</dbReference>
<protein>
    <submittedName>
        <fullName evidence="3">Histidine kinase</fullName>
    </submittedName>
</protein>
<dbReference type="PANTHER" id="PTHR34220:SF7">
    <property type="entry name" value="SENSOR HISTIDINE KINASE YPDA"/>
    <property type="match status" value="1"/>
</dbReference>
<dbReference type="InterPro" id="IPR010559">
    <property type="entry name" value="Sig_transdc_His_kin_internal"/>
</dbReference>
<reference evidence="3" key="2">
    <citation type="submission" date="2020-09" db="EMBL/GenBank/DDBJ databases">
        <authorList>
            <person name="Sun Q."/>
            <person name="Kim S."/>
        </authorList>
    </citation>
    <scope>NUCLEOTIDE SEQUENCE</scope>
    <source>
        <strain evidence="3">KCTC 23224</strain>
    </source>
</reference>
<dbReference type="InterPro" id="IPR036890">
    <property type="entry name" value="HATPase_C_sf"/>
</dbReference>
<feature type="transmembrane region" description="Helical" evidence="1">
    <location>
        <begin position="109"/>
        <end position="132"/>
    </location>
</feature>
<dbReference type="GO" id="GO:0000155">
    <property type="term" value="F:phosphorelay sensor kinase activity"/>
    <property type="evidence" value="ECO:0007669"/>
    <property type="project" value="InterPro"/>
</dbReference>
<dbReference type="Proteomes" id="UP000642809">
    <property type="component" value="Unassembled WGS sequence"/>
</dbReference>
<reference evidence="3" key="1">
    <citation type="journal article" date="2014" name="Int. J. Syst. Evol. Microbiol.">
        <title>Complete genome sequence of Corynebacterium casei LMG S-19264T (=DSM 44701T), isolated from a smear-ripened cheese.</title>
        <authorList>
            <consortium name="US DOE Joint Genome Institute (JGI-PGF)"/>
            <person name="Walter F."/>
            <person name="Albersmeier A."/>
            <person name="Kalinowski J."/>
            <person name="Ruckert C."/>
        </authorList>
    </citation>
    <scope>NUCLEOTIDE SEQUENCE</scope>
    <source>
        <strain evidence="3">KCTC 23224</strain>
    </source>
</reference>
<keyword evidence="4" id="KW-1185">Reference proteome</keyword>
<keyword evidence="3" id="KW-0808">Transferase</keyword>
<dbReference type="GO" id="GO:0016020">
    <property type="term" value="C:membrane"/>
    <property type="evidence" value="ECO:0007669"/>
    <property type="project" value="InterPro"/>
</dbReference>
<keyword evidence="1" id="KW-0812">Transmembrane</keyword>
<dbReference type="Gene3D" id="3.30.565.10">
    <property type="entry name" value="Histidine kinase-like ATPase, C-terminal domain"/>
    <property type="match status" value="1"/>
</dbReference>
<organism evidence="3 4">
    <name type="scientific">Mongoliitalea lutea</name>
    <dbReference type="NCBI Taxonomy" id="849756"/>
    <lineage>
        <taxon>Bacteria</taxon>
        <taxon>Pseudomonadati</taxon>
        <taxon>Bacteroidota</taxon>
        <taxon>Cytophagia</taxon>
        <taxon>Cytophagales</taxon>
        <taxon>Cyclobacteriaceae</taxon>
        <taxon>Mongoliitalea</taxon>
    </lineage>
</organism>
<evidence type="ECO:0000313" key="4">
    <source>
        <dbReference type="Proteomes" id="UP000642809"/>
    </source>
</evidence>
<keyword evidence="3" id="KW-0418">Kinase</keyword>
<evidence type="ECO:0000256" key="1">
    <source>
        <dbReference type="SAM" id="Phobius"/>
    </source>
</evidence>
<gene>
    <name evidence="3" type="ORF">GCM10008106_01920</name>
</gene>
<dbReference type="RefSeq" id="WP_189578493.1">
    <property type="nucleotide sequence ID" value="NZ_BMYF01000001.1"/>
</dbReference>